<dbReference type="Proteomes" id="UP000248918">
    <property type="component" value="Unassembled WGS sequence"/>
</dbReference>
<dbReference type="InterPro" id="IPR002220">
    <property type="entry name" value="DapA-like"/>
</dbReference>
<dbReference type="Gene3D" id="3.20.20.70">
    <property type="entry name" value="Aldolase class I"/>
    <property type="match status" value="1"/>
</dbReference>
<evidence type="ECO:0000256" key="3">
    <source>
        <dbReference type="PIRSR" id="PIRSR001365-1"/>
    </source>
</evidence>
<dbReference type="SUPFAM" id="SSF51569">
    <property type="entry name" value="Aldolase"/>
    <property type="match status" value="1"/>
</dbReference>
<comment type="similarity">
    <text evidence="2">Belongs to the DapA family.</text>
</comment>
<dbReference type="GO" id="GO:0008840">
    <property type="term" value="F:4-hydroxy-tetrahydrodipicolinate synthase activity"/>
    <property type="evidence" value="ECO:0007669"/>
    <property type="project" value="TreeGrafter"/>
</dbReference>
<feature type="active site" description="Proton donor/acceptor" evidence="3">
    <location>
        <position position="153"/>
    </location>
</feature>
<name>A0A329BFD9_9BURK</name>
<evidence type="ECO:0000313" key="5">
    <source>
        <dbReference type="EMBL" id="RAS20340.1"/>
    </source>
</evidence>
<dbReference type="PRINTS" id="PR00146">
    <property type="entry name" value="DHPICSNTHASE"/>
</dbReference>
<feature type="binding site" evidence="4">
    <location>
        <position position="224"/>
    </location>
    <ligand>
        <name>pyruvate</name>
        <dbReference type="ChEBI" id="CHEBI:15361"/>
    </ligand>
</feature>
<evidence type="ECO:0000256" key="4">
    <source>
        <dbReference type="PIRSR" id="PIRSR001365-2"/>
    </source>
</evidence>
<dbReference type="PANTHER" id="PTHR12128">
    <property type="entry name" value="DIHYDRODIPICOLINATE SYNTHASE"/>
    <property type="match status" value="1"/>
</dbReference>
<keyword evidence="1 2" id="KW-0456">Lyase</keyword>
<feature type="active site" description="Schiff-base intermediate with substrate" evidence="3">
    <location>
        <position position="183"/>
    </location>
</feature>
<dbReference type="CDD" id="cd00408">
    <property type="entry name" value="DHDPS-like"/>
    <property type="match status" value="1"/>
</dbReference>
<dbReference type="Pfam" id="PF00701">
    <property type="entry name" value="DHDPS"/>
    <property type="match status" value="1"/>
</dbReference>
<proteinExistence type="inferred from homology"/>
<dbReference type="EMBL" id="QLTK01000038">
    <property type="protein sequence ID" value="RAS20340.1"/>
    <property type="molecule type" value="Genomic_DNA"/>
</dbReference>
<dbReference type="RefSeq" id="WP_244147185.1">
    <property type="nucleotide sequence ID" value="NZ_CADFFP010000037.1"/>
</dbReference>
<evidence type="ECO:0000313" key="6">
    <source>
        <dbReference type="Proteomes" id="UP000248918"/>
    </source>
</evidence>
<organism evidence="5 6">
    <name type="scientific">Paraburkholderia bryophila</name>
    <dbReference type="NCBI Taxonomy" id="420952"/>
    <lineage>
        <taxon>Bacteria</taxon>
        <taxon>Pseudomonadati</taxon>
        <taxon>Pseudomonadota</taxon>
        <taxon>Betaproteobacteria</taxon>
        <taxon>Burkholderiales</taxon>
        <taxon>Burkholderiaceae</taxon>
        <taxon>Paraburkholderia</taxon>
    </lineage>
</organism>
<evidence type="ECO:0000256" key="2">
    <source>
        <dbReference type="PIRNR" id="PIRNR001365"/>
    </source>
</evidence>
<protein>
    <submittedName>
        <fullName evidence="5">4-hydroxy-tetrahydrodipicolinate synthase</fullName>
    </submittedName>
</protein>
<evidence type="ECO:0000256" key="1">
    <source>
        <dbReference type="ARBA" id="ARBA00023239"/>
    </source>
</evidence>
<sequence>MSRTMSPNDASASASPFATPRVFAPVITPFTADSTVDAPRFVAFCRWLVGQGAGLALFGTNSEANSLSLAERHALLDDVVDAGIDPAQMLPGTGACALPDAIALTRHANDAGCAGALMLPPFFYQGVSDDGLFAYYADVIEAVGSERLRVLLYHIPQFTGVPITHTLIERLIAAYPRTVVGIKDSSGDWANTAAMLEKFPGFAVFPASEALLGKALPLGAAGCISATANIQPHAIARLLNAATPEKRTQWEGKVATVRLAVQAQPMIPALKSIVAHYANDAAWNRVRPPLTPMNPAHSGALLQQLEALGLSMPSMAALAAVAA</sequence>
<gene>
    <name evidence="5" type="ORF">BX591_1388</name>
</gene>
<dbReference type="AlphaFoldDB" id="A0A329BFD9"/>
<reference evidence="5 6" key="1">
    <citation type="submission" date="2018-06" db="EMBL/GenBank/DDBJ databases">
        <title>Genomic Encyclopedia of Type Strains, Phase III (KMG-III): the genomes of soil and plant-associated and newly described type strains.</title>
        <authorList>
            <person name="Whitman W."/>
        </authorList>
    </citation>
    <scope>NUCLEOTIDE SEQUENCE [LARGE SCALE GENOMIC DNA]</scope>
    <source>
        <strain evidence="5 6">LMG 23644</strain>
    </source>
</reference>
<comment type="caution">
    <text evidence="5">The sequence shown here is derived from an EMBL/GenBank/DDBJ whole genome shotgun (WGS) entry which is preliminary data.</text>
</comment>
<accession>A0A329BFD9</accession>
<dbReference type="PIRSF" id="PIRSF001365">
    <property type="entry name" value="DHDPS"/>
    <property type="match status" value="1"/>
</dbReference>
<dbReference type="InterPro" id="IPR013785">
    <property type="entry name" value="Aldolase_TIM"/>
</dbReference>
<dbReference type="SMART" id="SM01130">
    <property type="entry name" value="DHDPS"/>
    <property type="match status" value="1"/>
</dbReference>
<dbReference type="PANTHER" id="PTHR12128:SF67">
    <property type="entry name" value="BLR3884 PROTEIN"/>
    <property type="match status" value="1"/>
</dbReference>